<name>A0A1G8ZZB6_9EURY</name>
<keyword evidence="1" id="KW-0378">Hydrolase</keyword>
<dbReference type="Proteomes" id="UP000326500">
    <property type="component" value="Unassembled WGS sequence"/>
</dbReference>
<reference evidence="1 2" key="1">
    <citation type="submission" date="2016-10" db="EMBL/GenBank/DDBJ databases">
        <authorList>
            <person name="Varghese N."/>
            <person name="Submissions S."/>
        </authorList>
    </citation>
    <scope>NUCLEOTIDE SEQUENCE [LARGE SCALE GENOMIC DNA]</scope>
    <source>
        <strain evidence="1 2">DSM 2373</strain>
    </source>
</reference>
<protein>
    <submittedName>
        <fullName evidence="1">Uri superfamily endonuclease</fullName>
    </submittedName>
</protein>
<dbReference type="OrthoDB" id="17296at2157"/>
<dbReference type="PANTHER" id="PTHR37460">
    <property type="entry name" value="ENDONUCLEASE III"/>
    <property type="match status" value="1"/>
</dbReference>
<dbReference type="PANTHER" id="PTHR37460:SF1">
    <property type="entry name" value="ENDONUCLEASE III"/>
    <property type="match status" value="1"/>
</dbReference>
<keyword evidence="1" id="KW-0255">Endonuclease</keyword>
<evidence type="ECO:0000313" key="2">
    <source>
        <dbReference type="Proteomes" id="UP000326500"/>
    </source>
</evidence>
<organism evidence="1 2">
    <name type="scientific">Methanoculleus thermophilus</name>
    <dbReference type="NCBI Taxonomy" id="2200"/>
    <lineage>
        <taxon>Archaea</taxon>
        <taxon>Methanobacteriati</taxon>
        <taxon>Methanobacteriota</taxon>
        <taxon>Stenosarchaea group</taxon>
        <taxon>Methanomicrobia</taxon>
        <taxon>Methanomicrobiales</taxon>
        <taxon>Methanomicrobiaceae</taxon>
        <taxon>Methanoculleus</taxon>
    </lineage>
</organism>
<proteinExistence type="predicted"/>
<dbReference type="InterPro" id="IPR002837">
    <property type="entry name" value="DUF123"/>
</dbReference>
<dbReference type="RefSeq" id="WP_066957909.1">
    <property type="nucleotide sequence ID" value="NZ_BCNX01000008.1"/>
</dbReference>
<dbReference type="Pfam" id="PF01986">
    <property type="entry name" value="DUF123"/>
    <property type="match status" value="1"/>
</dbReference>
<dbReference type="AlphaFoldDB" id="A0A1G8ZZB6"/>
<keyword evidence="2" id="KW-1185">Reference proteome</keyword>
<dbReference type="EMBL" id="FNFT01000005">
    <property type="protein sequence ID" value="SDK20469.1"/>
    <property type="molecule type" value="Genomic_DNA"/>
</dbReference>
<keyword evidence="1" id="KW-0540">Nuclease</keyword>
<dbReference type="CDD" id="cd10441">
    <property type="entry name" value="GIY-YIG_COG1833"/>
    <property type="match status" value="1"/>
</dbReference>
<accession>A0A1G8ZZB6</accession>
<sequence length="151" mass="16758">MDKGVYALVLENPSCRVRIGALGEREFARGRHIYVGSARGSGGLARADRHLRLAERRDRPPRWHIDYLLLDPHFAPAALVTAATDRDCECDLARALAGAYVPDFGCSDCACPSHLFYRPGDPVEEILAAFRGLDLDARIARIKNERGEDRV</sequence>
<gene>
    <name evidence="1" type="ORF">SAMN04488571_10594</name>
</gene>
<evidence type="ECO:0000313" key="1">
    <source>
        <dbReference type="EMBL" id="SDK20469.1"/>
    </source>
</evidence>
<dbReference type="STRING" id="2200.GCA_001571405_01664"/>
<dbReference type="GO" id="GO:0004519">
    <property type="term" value="F:endonuclease activity"/>
    <property type="evidence" value="ECO:0007669"/>
    <property type="project" value="UniProtKB-KW"/>
</dbReference>